<keyword evidence="2" id="KW-0472">Membrane</keyword>
<evidence type="ECO:0000313" key="3">
    <source>
        <dbReference type="EMBL" id="WBO62527.1"/>
    </source>
</evidence>
<feature type="transmembrane region" description="Helical" evidence="2">
    <location>
        <begin position="143"/>
        <end position="166"/>
    </location>
</feature>
<evidence type="ECO:0000256" key="1">
    <source>
        <dbReference type="SAM" id="MobiDB-lite"/>
    </source>
</evidence>
<feature type="region of interest" description="Disordered" evidence="1">
    <location>
        <begin position="1"/>
        <end position="55"/>
    </location>
</feature>
<name>A0ABY7NWG2_9ACTN</name>
<evidence type="ECO:0000313" key="4">
    <source>
        <dbReference type="Proteomes" id="UP001212326"/>
    </source>
</evidence>
<sequence>MSDDTGTPSFPPPPQGPPPPLQNPPPPPQSPPPAPVWPPQYIPGQAPGRPTRNPRSARLFLTSAGTSLLTLVWLWLPWTDVTWQSYGDPESLSSNGFHTIPSNCFLTCASTSTSVWAILLVISSALCALCAVVWLLSGEPMLGHAMVTVSVAMVLLAAVNGAALYLETLSITDNENGYAAHPSIGPFAALATAAITLVCAVRARRACTAPDASGTVKGVGE</sequence>
<feature type="transmembrane region" description="Helical" evidence="2">
    <location>
        <begin position="178"/>
        <end position="201"/>
    </location>
</feature>
<organism evidence="3 4">
    <name type="scientific">Streptomyces camelliae</name>
    <dbReference type="NCBI Taxonomy" id="3004093"/>
    <lineage>
        <taxon>Bacteria</taxon>
        <taxon>Bacillati</taxon>
        <taxon>Actinomycetota</taxon>
        <taxon>Actinomycetes</taxon>
        <taxon>Kitasatosporales</taxon>
        <taxon>Streptomycetaceae</taxon>
        <taxon>Streptomyces</taxon>
    </lineage>
</organism>
<feature type="transmembrane region" description="Helical" evidence="2">
    <location>
        <begin position="59"/>
        <end position="76"/>
    </location>
</feature>
<gene>
    <name evidence="3" type="ORF">O1G22_06685</name>
</gene>
<reference evidence="3 4" key="1">
    <citation type="submission" date="2022-12" db="EMBL/GenBank/DDBJ databases">
        <authorList>
            <person name="Mo P."/>
        </authorList>
    </citation>
    <scope>NUCLEOTIDE SEQUENCE [LARGE SCALE GENOMIC DNA]</scope>
    <source>
        <strain evidence="3 4">HUAS 2-6</strain>
    </source>
</reference>
<keyword evidence="2" id="KW-0812">Transmembrane</keyword>
<dbReference type="Proteomes" id="UP001212326">
    <property type="component" value="Chromosome"/>
</dbReference>
<feature type="transmembrane region" description="Helical" evidence="2">
    <location>
        <begin position="115"/>
        <end position="136"/>
    </location>
</feature>
<accession>A0ABY7NWG2</accession>
<keyword evidence="2" id="KW-1133">Transmembrane helix</keyword>
<feature type="compositionally biased region" description="Pro residues" evidence="1">
    <location>
        <begin position="9"/>
        <end position="41"/>
    </location>
</feature>
<dbReference type="RefSeq" id="WP_270080458.1">
    <property type="nucleotide sequence ID" value="NZ_CP115300.1"/>
</dbReference>
<evidence type="ECO:0000256" key="2">
    <source>
        <dbReference type="SAM" id="Phobius"/>
    </source>
</evidence>
<keyword evidence="4" id="KW-1185">Reference proteome</keyword>
<protein>
    <submittedName>
        <fullName evidence="3">Uncharacterized protein</fullName>
    </submittedName>
</protein>
<proteinExistence type="predicted"/>
<dbReference type="EMBL" id="CP115300">
    <property type="protein sequence ID" value="WBO62527.1"/>
    <property type="molecule type" value="Genomic_DNA"/>
</dbReference>